<dbReference type="GO" id="GO:0016874">
    <property type="term" value="F:ligase activity"/>
    <property type="evidence" value="ECO:0007669"/>
    <property type="project" value="UniProtKB-KW"/>
</dbReference>
<reference evidence="2 3" key="1">
    <citation type="journal article" date="2018" name="PLoS Genet.">
        <title>Population sequencing reveals clonal diversity and ancestral inbreeding in the grapevine cultivar Chardonnay.</title>
        <authorList>
            <person name="Roach M.J."/>
            <person name="Johnson D.L."/>
            <person name="Bohlmann J."/>
            <person name="van Vuuren H.J."/>
            <person name="Jones S.J."/>
            <person name="Pretorius I.S."/>
            <person name="Schmidt S.A."/>
            <person name="Borneman A.R."/>
        </authorList>
    </citation>
    <scope>NUCLEOTIDE SEQUENCE [LARGE SCALE GENOMIC DNA]</scope>
    <source>
        <strain evidence="3">cv. Chardonnay</strain>
        <tissue evidence="2">Leaf</tissue>
    </source>
</reference>
<dbReference type="PANTHER" id="PTHR46400:SF5">
    <property type="entry name" value="RING-TYPE DOMAIN-CONTAINING PROTEIN"/>
    <property type="match status" value="1"/>
</dbReference>
<evidence type="ECO:0000313" key="2">
    <source>
        <dbReference type="EMBL" id="RVW85450.1"/>
    </source>
</evidence>
<protein>
    <submittedName>
        <fullName evidence="2">E3 ubiquitin ligase BIG BROTHER</fullName>
    </submittedName>
</protein>
<dbReference type="InterPro" id="IPR001841">
    <property type="entry name" value="Znf_RING"/>
</dbReference>
<dbReference type="AlphaFoldDB" id="A0A438HLT1"/>
<dbReference type="SUPFAM" id="SSF57850">
    <property type="entry name" value="RING/U-box"/>
    <property type="match status" value="1"/>
</dbReference>
<dbReference type="PANTHER" id="PTHR46400">
    <property type="entry name" value="RING/U-BOX SUPERFAMILY PROTEIN"/>
    <property type="match status" value="1"/>
</dbReference>
<dbReference type="InterPro" id="IPR033276">
    <property type="entry name" value="BB"/>
</dbReference>
<dbReference type="GO" id="GO:0004842">
    <property type="term" value="F:ubiquitin-protein transferase activity"/>
    <property type="evidence" value="ECO:0007669"/>
    <property type="project" value="InterPro"/>
</dbReference>
<comment type="caution">
    <text evidence="2">The sequence shown here is derived from an EMBL/GenBank/DDBJ whole genome shotgun (WGS) entry which is preliminary data.</text>
</comment>
<accession>A0A438HLT1</accession>
<dbReference type="GO" id="GO:0016567">
    <property type="term" value="P:protein ubiquitination"/>
    <property type="evidence" value="ECO:0007669"/>
    <property type="project" value="InterPro"/>
</dbReference>
<dbReference type="Gene3D" id="3.30.40.10">
    <property type="entry name" value="Zinc/RING finger domain, C3HC4 (zinc finger)"/>
    <property type="match status" value="1"/>
</dbReference>
<dbReference type="EMBL" id="QGNW01000204">
    <property type="protein sequence ID" value="RVW85450.1"/>
    <property type="molecule type" value="Genomic_DNA"/>
</dbReference>
<dbReference type="InterPro" id="IPR013083">
    <property type="entry name" value="Znf_RING/FYVE/PHD"/>
</dbReference>
<evidence type="ECO:0000313" key="3">
    <source>
        <dbReference type="Proteomes" id="UP000288805"/>
    </source>
</evidence>
<dbReference type="GO" id="GO:0046621">
    <property type="term" value="P:negative regulation of organ growth"/>
    <property type="evidence" value="ECO:0007669"/>
    <property type="project" value="InterPro"/>
</dbReference>
<name>A0A438HLT1_VITVI</name>
<dbReference type="Proteomes" id="UP000288805">
    <property type="component" value="Unassembled WGS sequence"/>
</dbReference>
<gene>
    <name evidence="2" type="primary">BB_4</name>
    <name evidence="2" type="ORF">CK203_038996</name>
</gene>
<proteinExistence type="predicted"/>
<dbReference type="Pfam" id="PF13639">
    <property type="entry name" value="zf-RING_2"/>
    <property type="match status" value="1"/>
</dbReference>
<evidence type="ECO:0000259" key="1">
    <source>
        <dbReference type="Pfam" id="PF13639"/>
    </source>
</evidence>
<keyword evidence="2" id="KW-0436">Ligase</keyword>
<organism evidence="2 3">
    <name type="scientific">Vitis vinifera</name>
    <name type="common">Grape</name>
    <dbReference type="NCBI Taxonomy" id="29760"/>
    <lineage>
        <taxon>Eukaryota</taxon>
        <taxon>Viridiplantae</taxon>
        <taxon>Streptophyta</taxon>
        <taxon>Embryophyta</taxon>
        <taxon>Tracheophyta</taxon>
        <taxon>Spermatophyta</taxon>
        <taxon>Magnoliopsida</taxon>
        <taxon>eudicotyledons</taxon>
        <taxon>Gunneridae</taxon>
        <taxon>Pentapetalae</taxon>
        <taxon>rosids</taxon>
        <taxon>Vitales</taxon>
        <taxon>Vitaceae</taxon>
        <taxon>Viteae</taxon>
        <taxon>Vitis</taxon>
    </lineage>
</organism>
<feature type="domain" description="RING-type" evidence="1">
    <location>
        <begin position="28"/>
        <end position="64"/>
    </location>
</feature>
<sequence>MGLGVEVIWQDNIDPDNMTYEFPLVGNRCVICQMEYKRRDRLITLPCKHVYHAACGTRWLSINKVRTFHF</sequence>